<accession>A0A6A6EAR3</accession>
<organism evidence="1 2">
    <name type="scientific">Zopfia rhizophila CBS 207.26</name>
    <dbReference type="NCBI Taxonomy" id="1314779"/>
    <lineage>
        <taxon>Eukaryota</taxon>
        <taxon>Fungi</taxon>
        <taxon>Dikarya</taxon>
        <taxon>Ascomycota</taxon>
        <taxon>Pezizomycotina</taxon>
        <taxon>Dothideomycetes</taxon>
        <taxon>Dothideomycetes incertae sedis</taxon>
        <taxon>Zopfiaceae</taxon>
        <taxon>Zopfia</taxon>
    </lineage>
</organism>
<dbReference type="AlphaFoldDB" id="A0A6A6EAR3"/>
<protein>
    <submittedName>
        <fullName evidence="1">Uncharacterized protein</fullName>
    </submittedName>
</protein>
<dbReference type="Proteomes" id="UP000800200">
    <property type="component" value="Unassembled WGS sequence"/>
</dbReference>
<dbReference type="OrthoDB" id="3909689at2759"/>
<reference evidence="1" key="1">
    <citation type="journal article" date="2020" name="Stud. Mycol.">
        <title>101 Dothideomycetes genomes: a test case for predicting lifestyles and emergence of pathogens.</title>
        <authorList>
            <person name="Haridas S."/>
            <person name="Albert R."/>
            <person name="Binder M."/>
            <person name="Bloem J."/>
            <person name="Labutti K."/>
            <person name="Salamov A."/>
            <person name="Andreopoulos B."/>
            <person name="Baker S."/>
            <person name="Barry K."/>
            <person name="Bills G."/>
            <person name="Bluhm B."/>
            <person name="Cannon C."/>
            <person name="Castanera R."/>
            <person name="Culley D."/>
            <person name="Daum C."/>
            <person name="Ezra D."/>
            <person name="Gonzalez J."/>
            <person name="Henrissat B."/>
            <person name="Kuo A."/>
            <person name="Liang C."/>
            <person name="Lipzen A."/>
            <person name="Lutzoni F."/>
            <person name="Magnuson J."/>
            <person name="Mondo S."/>
            <person name="Nolan M."/>
            <person name="Ohm R."/>
            <person name="Pangilinan J."/>
            <person name="Park H.-J."/>
            <person name="Ramirez L."/>
            <person name="Alfaro M."/>
            <person name="Sun H."/>
            <person name="Tritt A."/>
            <person name="Yoshinaga Y."/>
            <person name="Zwiers L.-H."/>
            <person name="Turgeon B."/>
            <person name="Goodwin S."/>
            <person name="Spatafora J."/>
            <person name="Crous P."/>
            <person name="Grigoriev I."/>
        </authorList>
    </citation>
    <scope>NUCLEOTIDE SEQUENCE</scope>
    <source>
        <strain evidence="1">CBS 207.26</strain>
    </source>
</reference>
<gene>
    <name evidence="1" type="ORF">K469DRAFT_703611</name>
</gene>
<proteinExistence type="predicted"/>
<sequence>MGLTALVQGFKLSVAKFDNFLTANGLSPTEGYQPLPDEAAVIAKLFRATGVDCEVRVFVPHMTGFDRSQHLFVCCDWVYILAAREIENELQKLVPPAFESMRRSLGAESDVSRYVVYNDERDLVDSERG</sequence>
<evidence type="ECO:0000313" key="1">
    <source>
        <dbReference type="EMBL" id="KAF2188145.1"/>
    </source>
</evidence>
<feature type="non-terminal residue" evidence="1">
    <location>
        <position position="129"/>
    </location>
</feature>
<keyword evidence="2" id="KW-1185">Reference proteome</keyword>
<name>A0A6A6EAR3_9PEZI</name>
<evidence type="ECO:0000313" key="2">
    <source>
        <dbReference type="Proteomes" id="UP000800200"/>
    </source>
</evidence>
<dbReference type="EMBL" id="ML994624">
    <property type="protein sequence ID" value="KAF2188145.1"/>
    <property type="molecule type" value="Genomic_DNA"/>
</dbReference>